<dbReference type="AlphaFoldDB" id="A0A2I0HEG9"/>
<feature type="non-terminal residue" evidence="2">
    <location>
        <position position="1"/>
    </location>
</feature>
<evidence type="ECO:0000313" key="2">
    <source>
        <dbReference type="EMBL" id="PKI12351.1"/>
    </source>
</evidence>
<feature type="region of interest" description="Disordered" evidence="1">
    <location>
        <begin position="1"/>
        <end position="79"/>
    </location>
</feature>
<keyword evidence="3" id="KW-1185">Reference proteome</keyword>
<proteinExistence type="predicted"/>
<dbReference type="Proteomes" id="UP000233551">
    <property type="component" value="Unassembled WGS sequence"/>
</dbReference>
<feature type="compositionally biased region" description="Polar residues" evidence="1">
    <location>
        <begin position="22"/>
        <end position="35"/>
    </location>
</feature>
<accession>A0A2I0HEG9</accession>
<sequence>TAVGNRLELPPGFNFHTPPLHPSSSRVEALCSNQLTRRRRTREPRPSGPRLRPRLDPATLEPSIPEPSTSRSLLLSVPPKSKEKVQIFPHFRPQITCRRQVSFVSSDLLFPPSPPA</sequence>
<reference evidence="2 3" key="1">
    <citation type="submission" date="2017-11" db="EMBL/GenBank/DDBJ databases">
        <title>De-novo sequencing of pomegranate (Punica granatum L.) genome.</title>
        <authorList>
            <person name="Akparov Z."/>
            <person name="Amiraslanov A."/>
            <person name="Hajiyeva S."/>
            <person name="Abbasov M."/>
            <person name="Kaur K."/>
            <person name="Hamwieh A."/>
            <person name="Solovyev V."/>
            <person name="Salamov A."/>
            <person name="Braich B."/>
            <person name="Kosarev P."/>
            <person name="Mahmoud A."/>
            <person name="Hajiyev E."/>
            <person name="Babayeva S."/>
            <person name="Izzatullayeva V."/>
            <person name="Mammadov A."/>
            <person name="Mammadov A."/>
            <person name="Sharifova S."/>
            <person name="Ojaghi J."/>
            <person name="Eynullazada K."/>
            <person name="Bayramov B."/>
            <person name="Abdulazimova A."/>
            <person name="Shahmuradov I."/>
        </authorList>
    </citation>
    <scope>NUCLEOTIDE SEQUENCE [LARGE SCALE GENOMIC DNA]</scope>
    <source>
        <strain evidence="3">cv. AG2017</strain>
        <tissue evidence="2">Leaf</tissue>
    </source>
</reference>
<dbReference type="EMBL" id="PGOL01040610">
    <property type="protein sequence ID" value="PKI12351.1"/>
    <property type="molecule type" value="Genomic_DNA"/>
</dbReference>
<gene>
    <name evidence="2" type="ORF">CRG98_049518</name>
</gene>
<evidence type="ECO:0000256" key="1">
    <source>
        <dbReference type="SAM" id="MobiDB-lite"/>
    </source>
</evidence>
<organism evidence="2 3">
    <name type="scientific">Punica granatum</name>
    <name type="common">Pomegranate</name>
    <dbReference type="NCBI Taxonomy" id="22663"/>
    <lineage>
        <taxon>Eukaryota</taxon>
        <taxon>Viridiplantae</taxon>
        <taxon>Streptophyta</taxon>
        <taxon>Embryophyta</taxon>
        <taxon>Tracheophyta</taxon>
        <taxon>Spermatophyta</taxon>
        <taxon>Magnoliopsida</taxon>
        <taxon>eudicotyledons</taxon>
        <taxon>Gunneridae</taxon>
        <taxon>Pentapetalae</taxon>
        <taxon>rosids</taxon>
        <taxon>malvids</taxon>
        <taxon>Myrtales</taxon>
        <taxon>Lythraceae</taxon>
        <taxon>Punica</taxon>
    </lineage>
</organism>
<protein>
    <submittedName>
        <fullName evidence="2">Uncharacterized protein</fullName>
    </submittedName>
</protein>
<name>A0A2I0HEG9_PUNGR</name>
<comment type="caution">
    <text evidence="2">The sequence shown here is derived from an EMBL/GenBank/DDBJ whole genome shotgun (WGS) entry which is preliminary data.</text>
</comment>
<evidence type="ECO:0000313" key="3">
    <source>
        <dbReference type="Proteomes" id="UP000233551"/>
    </source>
</evidence>